<keyword evidence="1" id="KW-0472">Membrane</keyword>
<keyword evidence="1" id="KW-1133">Transmembrane helix</keyword>
<sequence>MQIVLFFVHDRNHGQHAHLSSAKNPAQSTREPYHQPRLDFRAHGRHFGHHMFILICILLVFPVSLHPLFQHVAQASSPLLCSSSSFTYSFLLSSSTF</sequence>
<evidence type="ECO:0000313" key="3">
    <source>
        <dbReference type="Proteomes" id="UP000784294"/>
    </source>
</evidence>
<keyword evidence="1" id="KW-0812">Transmembrane</keyword>
<dbReference type="Proteomes" id="UP000784294">
    <property type="component" value="Unassembled WGS sequence"/>
</dbReference>
<evidence type="ECO:0000313" key="2">
    <source>
        <dbReference type="EMBL" id="VEL07565.1"/>
    </source>
</evidence>
<keyword evidence="3" id="KW-1185">Reference proteome</keyword>
<evidence type="ECO:0000256" key="1">
    <source>
        <dbReference type="SAM" id="Phobius"/>
    </source>
</evidence>
<organism evidence="2 3">
    <name type="scientific">Protopolystoma xenopodis</name>
    <dbReference type="NCBI Taxonomy" id="117903"/>
    <lineage>
        <taxon>Eukaryota</taxon>
        <taxon>Metazoa</taxon>
        <taxon>Spiralia</taxon>
        <taxon>Lophotrochozoa</taxon>
        <taxon>Platyhelminthes</taxon>
        <taxon>Monogenea</taxon>
        <taxon>Polyopisthocotylea</taxon>
        <taxon>Polystomatidea</taxon>
        <taxon>Polystomatidae</taxon>
        <taxon>Protopolystoma</taxon>
    </lineage>
</organism>
<name>A0A448WBB6_9PLAT</name>
<comment type="caution">
    <text evidence="2">The sequence shown here is derived from an EMBL/GenBank/DDBJ whole genome shotgun (WGS) entry which is preliminary data.</text>
</comment>
<feature type="transmembrane region" description="Helical" evidence="1">
    <location>
        <begin position="51"/>
        <end position="69"/>
    </location>
</feature>
<accession>A0A448WBB6</accession>
<protein>
    <submittedName>
        <fullName evidence="2">Uncharacterized protein</fullName>
    </submittedName>
</protein>
<gene>
    <name evidence="2" type="ORF">PXEA_LOCUS1005</name>
</gene>
<dbReference type="AlphaFoldDB" id="A0A448WBB6"/>
<proteinExistence type="predicted"/>
<reference evidence="2" key="1">
    <citation type="submission" date="2018-11" db="EMBL/GenBank/DDBJ databases">
        <authorList>
            <consortium name="Pathogen Informatics"/>
        </authorList>
    </citation>
    <scope>NUCLEOTIDE SEQUENCE</scope>
</reference>
<dbReference type="EMBL" id="CAAALY010001996">
    <property type="protein sequence ID" value="VEL07565.1"/>
    <property type="molecule type" value="Genomic_DNA"/>
</dbReference>